<evidence type="ECO:0000313" key="3">
    <source>
        <dbReference type="EMBL" id="TFK31227.1"/>
    </source>
</evidence>
<dbReference type="EMBL" id="ML213816">
    <property type="protein sequence ID" value="TFK31227.1"/>
    <property type="molecule type" value="Genomic_DNA"/>
</dbReference>
<accession>A0A5C3LEF4</accession>
<dbReference type="GO" id="GO:0004609">
    <property type="term" value="F:phosphatidylserine decarboxylase activity"/>
    <property type="evidence" value="ECO:0007669"/>
    <property type="project" value="InterPro"/>
</dbReference>
<keyword evidence="2" id="KW-0456">Lyase</keyword>
<reference evidence="3 4" key="1">
    <citation type="journal article" date="2019" name="Nat. Ecol. Evol.">
        <title>Megaphylogeny resolves global patterns of mushroom evolution.</title>
        <authorList>
            <person name="Varga T."/>
            <person name="Krizsan K."/>
            <person name="Foldi C."/>
            <person name="Dima B."/>
            <person name="Sanchez-Garcia M."/>
            <person name="Sanchez-Ramirez S."/>
            <person name="Szollosi G.J."/>
            <person name="Szarkandi J.G."/>
            <person name="Papp V."/>
            <person name="Albert L."/>
            <person name="Andreopoulos W."/>
            <person name="Angelini C."/>
            <person name="Antonin V."/>
            <person name="Barry K.W."/>
            <person name="Bougher N.L."/>
            <person name="Buchanan P."/>
            <person name="Buyck B."/>
            <person name="Bense V."/>
            <person name="Catcheside P."/>
            <person name="Chovatia M."/>
            <person name="Cooper J."/>
            <person name="Damon W."/>
            <person name="Desjardin D."/>
            <person name="Finy P."/>
            <person name="Geml J."/>
            <person name="Haridas S."/>
            <person name="Hughes K."/>
            <person name="Justo A."/>
            <person name="Karasinski D."/>
            <person name="Kautmanova I."/>
            <person name="Kiss B."/>
            <person name="Kocsube S."/>
            <person name="Kotiranta H."/>
            <person name="LaButti K.M."/>
            <person name="Lechner B.E."/>
            <person name="Liimatainen K."/>
            <person name="Lipzen A."/>
            <person name="Lukacs Z."/>
            <person name="Mihaltcheva S."/>
            <person name="Morgado L.N."/>
            <person name="Niskanen T."/>
            <person name="Noordeloos M.E."/>
            <person name="Ohm R.A."/>
            <person name="Ortiz-Santana B."/>
            <person name="Ovrebo C."/>
            <person name="Racz N."/>
            <person name="Riley R."/>
            <person name="Savchenko A."/>
            <person name="Shiryaev A."/>
            <person name="Soop K."/>
            <person name="Spirin V."/>
            <person name="Szebenyi C."/>
            <person name="Tomsovsky M."/>
            <person name="Tulloss R.E."/>
            <person name="Uehling J."/>
            <person name="Grigoriev I.V."/>
            <person name="Vagvolgyi C."/>
            <person name="Papp T."/>
            <person name="Martin F.M."/>
            <person name="Miettinen O."/>
            <person name="Hibbett D.S."/>
            <person name="Nagy L.G."/>
        </authorList>
    </citation>
    <scope>NUCLEOTIDE SEQUENCE [LARGE SCALE GENOMIC DNA]</scope>
    <source>
        <strain evidence="3 4">CBS 166.37</strain>
    </source>
</reference>
<dbReference type="Proteomes" id="UP000308652">
    <property type="component" value="Unassembled WGS sequence"/>
</dbReference>
<dbReference type="PANTHER" id="PTHR10067">
    <property type="entry name" value="PHOSPHATIDYLSERINE DECARBOXYLASE"/>
    <property type="match status" value="1"/>
</dbReference>
<evidence type="ECO:0000256" key="1">
    <source>
        <dbReference type="ARBA" id="ARBA00022793"/>
    </source>
</evidence>
<dbReference type="InterPro" id="IPR003817">
    <property type="entry name" value="PS_Dcarbxylase"/>
</dbReference>
<dbReference type="STRING" id="68775.A0A5C3LEF4"/>
<dbReference type="PANTHER" id="PTHR10067:SF17">
    <property type="entry name" value="PHOSPHATIDYLSERINE DECARBOXYLASE PROENZYME 2"/>
    <property type="match status" value="1"/>
</dbReference>
<evidence type="ECO:0000256" key="2">
    <source>
        <dbReference type="ARBA" id="ARBA00023239"/>
    </source>
</evidence>
<dbReference type="Pfam" id="PF02666">
    <property type="entry name" value="PS_Dcarbxylase"/>
    <property type="match status" value="1"/>
</dbReference>
<dbReference type="AlphaFoldDB" id="A0A5C3LEF4"/>
<proteinExistence type="predicted"/>
<organism evidence="3 4">
    <name type="scientific">Crucibulum laeve</name>
    <dbReference type="NCBI Taxonomy" id="68775"/>
    <lineage>
        <taxon>Eukaryota</taxon>
        <taxon>Fungi</taxon>
        <taxon>Dikarya</taxon>
        <taxon>Basidiomycota</taxon>
        <taxon>Agaricomycotina</taxon>
        <taxon>Agaricomycetes</taxon>
        <taxon>Agaricomycetidae</taxon>
        <taxon>Agaricales</taxon>
        <taxon>Agaricineae</taxon>
        <taxon>Nidulariaceae</taxon>
        <taxon>Crucibulum</taxon>
    </lineage>
</organism>
<dbReference type="OrthoDB" id="3066157at2759"/>
<sequence length="183" mass="20203">MSEKLSHASGELIIDEWSGGLNPDSLKRSDSEESDDSIEHVVNVKNCLLCYRPRMSSKAEVDIGTHLAVCMSQDWSKVDRIVVGNFVAAIQAQRRWRTKIRSPVAGEYYTVNGERTQDHAQSPVRVCRGCLRQGYDGGSIETTAQGGEHVNWGQEFGYFAFGGSTIVLLFEKAFSSGVKPADQ</sequence>
<gene>
    <name evidence="3" type="ORF">BDQ12DRAFT_729743</name>
</gene>
<dbReference type="GO" id="GO:0008654">
    <property type="term" value="P:phospholipid biosynthetic process"/>
    <property type="evidence" value="ECO:0007669"/>
    <property type="project" value="InterPro"/>
</dbReference>
<evidence type="ECO:0000313" key="4">
    <source>
        <dbReference type="Proteomes" id="UP000308652"/>
    </source>
</evidence>
<protein>
    <submittedName>
        <fullName evidence="3">Uncharacterized protein</fullName>
    </submittedName>
</protein>
<keyword evidence="1" id="KW-0210">Decarboxylase</keyword>
<keyword evidence="4" id="KW-1185">Reference proteome</keyword>
<name>A0A5C3LEF4_9AGAR</name>